<evidence type="ECO:0008006" key="2">
    <source>
        <dbReference type="Google" id="ProtNLM"/>
    </source>
</evidence>
<name>X1DMF0_9ZZZZ</name>
<sequence length="84" mass="8814">MILSTVLVLAVVSQGIKQTELPINAAVVKTLNVNYAASTGQFLAVPDIVLGDANGDGELNFLDVVPFGTALFNRGAYEIMFPGC</sequence>
<proteinExistence type="predicted"/>
<organism evidence="1">
    <name type="scientific">marine sediment metagenome</name>
    <dbReference type="NCBI Taxonomy" id="412755"/>
    <lineage>
        <taxon>unclassified sequences</taxon>
        <taxon>metagenomes</taxon>
        <taxon>ecological metagenomes</taxon>
    </lineage>
</organism>
<dbReference type="AlphaFoldDB" id="X1DMF0"/>
<dbReference type="PROSITE" id="PS00018">
    <property type="entry name" value="EF_HAND_1"/>
    <property type="match status" value="1"/>
</dbReference>
<feature type="non-terminal residue" evidence="1">
    <location>
        <position position="84"/>
    </location>
</feature>
<gene>
    <name evidence="1" type="ORF">S01H4_57724</name>
</gene>
<dbReference type="InterPro" id="IPR018247">
    <property type="entry name" value="EF_Hand_1_Ca_BS"/>
</dbReference>
<accession>X1DMF0</accession>
<reference evidence="1" key="1">
    <citation type="journal article" date="2014" name="Front. Microbiol.">
        <title>High frequency of phylogenetically diverse reductive dehalogenase-homologous genes in deep subseafloor sedimentary metagenomes.</title>
        <authorList>
            <person name="Kawai M."/>
            <person name="Futagami T."/>
            <person name="Toyoda A."/>
            <person name="Takaki Y."/>
            <person name="Nishi S."/>
            <person name="Hori S."/>
            <person name="Arai W."/>
            <person name="Tsubouchi T."/>
            <person name="Morono Y."/>
            <person name="Uchiyama I."/>
            <person name="Ito T."/>
            <person name="Fujiyama A."/>
            <person name="Inagaki F."/>
            <person name="Takami H."/>
        </authorList>
    </citation>
    <scope>NUCLEOTIDE SEQUENCE</scope>
    <source>
        <strain evidence="1">Expedition CK06-06</strain>
    </source>
</reference>
<dbReference type="EMBL" id="BART01033631">
    <property type="protein sequence ID" value="GAH09435.1"/>
    <property type="molecule type" value="Genomic_DNA"/>
</dbReference>
<protein>
    <recommendedName>
        <fullName evidence="2">Dockerin domain-containing protein</fullName>
    </recommendedName>
</protein>
<evidence type="ECO:0000313" key="1">
    <source>
        <dbReference type="EMBL" id="GAH09435.1"/>
    </source>
</evidence>
<comment type="caution">
    <text evidence="1">The sequence shown here is derived from an EMBL/GenBank/DDBJ whole genome shotgun (WGS) entry which is preliminary data.</text>
</comment>